<evidence type="ECO:0000313" key="2">
    <source>
        <dbReference type="Proteomes" id="UP000199679"/>
    </source>
</evidence>
<reference evidence="1 2" key="1">
    <citation type="submission" date="2016-10" db="EMBL/GenBank/DDBJ databases">
        <authorList>
            <person name="de Groot N.N."/>
        </authorList>
    </citation>
    <scope>NUCLEOTIDE SEQUENCE [LARGE SCALE GENOMIC DNA]</scope>
    <source>
        <strain evidence="1 2">MP1X4</strain>
    </source>
</reference>
<dbReference type="AlphaFoldDB" id="A0A1H1VDU1"/>
<dbReference type="EMBL" id="LT629740">
    <property type="protein sequence ID" value="SDS82968.1"/>
    <property type="molecule type" value="Genomic_DNA"/>
</dbReference>
<dbReference type="Proteomes" id="UP000199679">
    <property type="component" value="Chromosome I"/>
</dbReference>
<sequence length="75" mass="8920">MFNKAAFNEKVKIWLNEQIRKSVVKEVTECYDLMDKDSTNHRNIFRICKKQLNAVRSKIVLSYVKVLELVVLVYK</sequence>
<organism evidence="1 2">
    <name type="scientific">Mucilaginibacter mallensis</name>
    <dbReference type="NCBI Taxonomy" id="652787"/>
    <lineage>
        <taxon>Bacteria</taxon>
        <taxon>Pseudomonadati</taxon>
        <taxon>Bacteroidota</taxon>
        <taxon>Sphingobacteriia</taxon>
        <taxon>Sphingobacteriales</taxon>
        <taxon>Sphingobacteriaceae</taxon>
        <taxon>Mucilaginibacter</taxon>
    </lineage>
</organism>
<proteinExistence type="predicted"/>
<name>A0A1H1VDU1_MUCMA</name>
<protein>
    <submittedName>
        <fullName evidence="1">Uncharacterized protein</fullName>
    </submittedName>
</protein>
<dbReference type="RefSeq" id="WP_091371584.1">
    <property type="nucleotide sequence ID" value="NZ_LT629740.1"/>
</dbReference>
<dbReference type="STRING" id="652787.SAMN05216490_1899"/>
<evidence type="ECO:0000313" key="1">
    <source>
        <dbReference type="EMBL" id="SDS82968.1"/>
    </source>
</evidence>
<dbReference type="OrthoDB" id="9882614at2"/>
<gene>
    <name evidence="1" type="ORF">SAMN05216490_1899</name>
</gene>
<keyword evidence="2" id="KW-1185">Reference proteome</keyword>
<accession>A0A1H1VDU1</accession>